<dbReference type="Proteomes" id="UP000006898">
    <property type="component" value="Chromosome"/>
</dbReference>
<feature type="compositionally biased region" description="Basic and acidic residues" evidence="1">
    <location>
        <begin position="39"/>
        <end position="48"/>
    </location>
</feature>
<dbReference type="EMBL" id="FP565575">
    <property type="protein sequence ID" value="CBE67398.1"/>
    <property type="molecule type" value="Genomic_DNA"/>
</dbReference>
<dbReference type="AlphaFoldDB" id="D5MJ33"/>
<dbReference type="KEGG" id="mox:DAMO_0307"/>
<evidence type="ECO:0000313" key="2">
    <source>
        <dbReference type="EMBL" id="CBE67398.1"/>
    </source>
</evidence>
<gene>
    <name evidence="2" type="ORF">DAMO_0307</name>
</gene>
<name>D5MJ33_METO1</name>
<protein>
    <submittedName>
        <fullName evidence="2">Uncharacterized protein</fullName>
    </submittedName>
</protein>
<reference evidence="2 3" key="1">
    <citation type="journal article" date="2010" name="Nature">
        <title>Nitrite-driven anaerobic methane oxidation by oxygenic bacteria.</title>
        <authorList>
            <person name="Ettwig K.F."/>
            <person name="Butler M.K."/>
            <person name="Le Paslier D."/>
            <person name="Pelletier E."/>
            <person name="Mangenot S."/>
            <person name="Kuypers M.M.M."/>
            <person name="Schreiber F."/>
            <person name="Dutilh B.E."/>
            <person name="Zedelius J."/>
            <person name="de Beer D."/>
            <person name="Gloerich J."/>
            <person name="Wessels H.J.C.T."/>
            <person name="van Allen T."/>
            <person name="Luesken F."/>
            <person name="Wu M."/>
            <person name="van de Pas-Schoonen K.T."/>
            <person name="Op den Camp H.J.M."/>
            <person name="Janssen-Megens E.M."/>
            <person name="Francoijs K-J."/>
            <person name="Stunnenberg H."/>
            <person name="Weissenbach J."/>
            <person name="Jetten M.S.M."/>
            <person name="Strous M."/>
        </authorList>
    </citation>
    <scope>NUCLEOTIDE SEQUENCE [LARGE SCALE GENOMIC DNA]</scope>
</reference>
<sequence length="48" mass="5566">MGETYAPVLHTPARAVRPYSQRLQRTRRERTDIPAFDTHIVHPEPVKA</sequence>
<evidence type="ECO:0000256" key="1">
    <source>
        <dbReference type="SAM" id="MobiDB-lite"/>
    </source>
</evidence>
<accession>D5MJ33</accession>
<organism evidence="2 3">
    <name type="scientific">Methylomirabilis oxygeniifera</name>
    <dbReference type="NCBI Taxonomy" id="671143"/>
    <lineage>
        <taxon>Bacteria</taxon>
        <taxon>Candidatus Methylomirabilota</taxon>
        <taxon>Candidatus Methylomirabilia</taxon>
        <taxon>Candidatus Methylomirabilales</taxon>
        <taxon>Candidatus Methylomirabilaceae</taxon>
        <taxon>Candidatus Methylomirabilis</taxon>
    </lineage>
</organism>
<evidence type="ECO:0000313" key="3">
    <source>
        <dbReference type="Proteomes" id="UP000006898"/>
    </source>
</evidence>
<proteinExistence type="predicted"/>
<dbReference type="HOGENOM" id="CLU_3150706_0_0_0"/>
<dbReference type="STRING" id="671143.DAMO_0307"/>
<feature type="region of interest" description="Disordered" evidence="1">
    <location>
        <begin position="22"/>
        <end position="48"/>
    </location>
</feature>